<accession>A0A110B4N9</accession>
<organism evidence="1 2">
    <name type="scientific">Mucilaginibacter gotjawali</name>
    <dbReference type="NCBI Taxonomy" id="1550579"/>
    <lineage>
        <taxon>Bacteria</taxon>
        <taxon>Pseudomonadati</taxon>
        <taxon>Bacteroidota</taxon>
        <taxon>Sphingobacteriia</taxon>
        <taxon>Sphingobacteriales</taxon>
        <taxon>Sphingobacteriaceae</taxon>
        <taxon>Mucilaginibacter</taxon>
    </lineage>
</organism>
<keyword evidence="2" id="KW-1185">Reference proteome</keyword>
<sequence>MKIRLTYLTFLSVLLLSMTNLRPHPFFKQYPAYLFKGHKAKPILKSNPLGGMFRTMITDTYYSKDNMKHWRESTGLNFGGHYCFAYWGCGSNCQSAAVVDVKTGLIYDGPTAAGGYEFRSTSRLVIVNPGESASDCAMCATEYWVWNESGKKFIQVH</sequence>
<proteinExistence type="predicted"/>
<name>A0A110B4N9_9SPHI</name>
<evidence type="ECO:0000313" key="1">
    <source>
        <dbReference type="EMBL" id="BAU53202.1"/>
    </source>
</evidence>
<dbReference type="KEGG" id="mgot:MgSA37_01369"/>
<dbReference type="Proteomes" id="UP000218263">
    <property type="component" value="Chromosome"/>
</dbReference>
<dbReference type="AlphaFoldDB" id="A0A110B4N9"/>
<dbReference type="RefSeq" id="WP_096350610.1">
    <property type="nucleotide sequence ID" value="NZ_AP017313.1"/>
</dbReference>
<reference evidence="1 2" key="1">
    <citation type="submission" date="2015-12" db="EMBL/GenBank/DDBJ databases">
        <title>Genome sequence of Mucilaginibacter gotjawali.</title>
        <authorList>
            <person name="Lee J.S."/>
            <person name="Lee K.C."/>
            <person name="Kim K.K."/>
            <person name="Lee B.W."/>
        </authorList>
    </citation>
    <scope>NUCLEOTIDE SEQUENCE [LARGE SCALE GENOMIC DNA]</scope>
    <source>
        <strain evidence="1 2">SA3-7</strain>
    </source>
</reference>
<evidence type="ECO:0000313" key="2">
    <source>
        <dbReference type="Proteomes" id="UP000218263"/>
    </source>
</evidence>
<gene>
    <name evidence="1" type="ORF">MgSA37_01369</name>
</gene>
<dbReference type="EMBL" id="AP017313">
    <property type="protein sequence ID" value="BAU53202.1"/>
    <property type="molecule type" value="Genomic_DNA"/>
</dbReference>
<dbReference type="OrthoDB" id="8757135at2"/>
<protein>
    <submittedName>
        <fullName evidence="1">Uncharacterized protein</fullName>
    </submittedName>
</protein>